<dbReference type="PANTHER" id="PTHR11785:SF382">
    <property type="entry name" value="LOW-AFFINITY METHIONINE PERMEASE"/>
    <property type="match status" value="1"/>
</dbReference>
<keyword evidence="2 6" id="KW-0812">Transmembrane</keyword>
<feature type="transmembrane region" description="Helical" evidence="6">
    <location>
        <begin position="142"/>
        <end position="163"/>
    </location>
</feature>
<dbReference type="EMBL" id="ML994635">
    <property type="protein sequence ID" value="KAF2184946.1"/>
    <property type="molecule type" value="Genomic_DNA"/>
</dbReference>
<dbReference type="Gene3D" id="1.20.1740.10">
    <property type="entry name" value="Amino acid/polyamine transporter I"/>
    <property type="match status" value="1"/>
</dbReference>
<reference evidence="7" key="1">
    <citation type="journal article" date="2020" name="Stud. Mycol.">
        <title>101 Dothideomycetes genomes: a test case for predicting lifestyles and emergence of pathogens.</title>
        <authorList>
            <person name="Haridas S."/>
            <person name="Albert R."/>
            <person name="Binder M."/>
            <person name="Bloem J."/>
            <person name="Labutti K."/>
            <person name="Salamov A."/>
            <person name="Andreopoulos B."/>
            <person name="Baker S."/>
            <person name="Barry K."/>
            <person name="Bills G."/>
            <person name="Bluhm B."/>
            <person name="Cannon C."/>
            <person name="Castanera R."/>
            <person name="Culley D."/>
            <person name="Daum C."/>
            <person name="Ezra D."/>
            <person name="Gonzalez J."/>
            <person name="Henrissat B."/>
            <person name="Kuo A."/>
            <person name="Liang C."/>
            <person name="Lipzen A."/>
            <person name="Lutzoni F."/>
            <person name="Magnuson J."/>
            <person name="Mondo S."/>
            <person name="Nolan M."/>
            <person name="Ohm R."/>
            <person name="Pangilinan J."/>
            <person name="Park H.-J."/>
            <person name="Ramirez L."/>
            <person name="Alfaro M."/>
            <person name="Sun H."/>
            <person name="Tritt A."/>
            <person name="Yoshinaga Y."/>
            <person name="Zwiers L.-H."/>
            <person name="Turgeon B."/>
            <person name="Goodwin S."/>
            <person name="Spatafora J."/>
            <person name="Crous P."/>
            <person name="Grigoriev I."/>
        </authorList>
    </citation>
    <scope>NUCLEOTIDE SEQUENCE</scope>
    <source>
        <strain evidence="7">CBS 207.26</strain>
    </source>
</reference>
<feature type="transmembrane region" description="Helical" evidence="6">
    <location>
        <begin position="335"/>
        <end position="356"/>
    </location>
</feature>
<comment type="subcellular location">
    <subcellularLocation>
        <location evidence="1">Membrane</location>
        <topology evidence="1">Multi-pass membrane protein</topology>
    </subcellularLocation>
</comment>
<sequence>MERSHSPEPYLSPDPTHRPPSPAPSRLSVESAVSPHSLNDYDAPRPTPLQATRAIKIEVHRKLTWWDVASLIINKMIGTGIFTGPPMILLYTGKKSSALWIWAGGFVYILISMTLYLEFSRKLPYTGGELVYLDEILPKPALLSYTCYALYFVCIYTTATNSMQFARQVIIAATSDTDIHDQRVMRFIAVVISTVICLLLYFSTATGRRLNRYLAWLKIGLMISVFMAGAIKAGKAPAHDINASPSLRGHSSSATALLQVLFSFQGWENATLVAGEIPDHQTLRKGFIRAVWIVGVLYILINIVYCYAIPWEPDGTMVLQYVPLFFGNSDRAKQAWAILTAFSAVGSMISVTYTCVRVKQTIAWANILPWSSFWRTSAPVRSKEPKDAIEMQGLLSQTTGDDGESIPTLRTGAPQGGIALHWLACVFYISVSSVISEVTEAILFSGLLLTYGHAIVGSEFGLQKCFQPHVLQLILQHSCYRPFLSKI</sequence>
<feature type="transmembrane region" description="Helical" evidence="6">
    <location>
        <begin position="98"/>
        <end position="117"/>
    </location>
</feature>
<evidence type="ECO:0000313" key="7">
    <source>
        <dbReference type="EMBL" id="KAF2184946.1"/>
    </source>
</evidence>
<evidence type="ECO:0000256" key="5">
    <source>
        <dbReference type="SAM" id="MobiDB-lite"/>
    </source>
</evidence>
<evidence type="ECO:0000256" key="6">
    <source>
        <dbReference type="SAM" id="Phobius"/>
    </source>
</evidence>
<keyword evidence="8" id="KW-1185">Reference proteome</keyword>
<organism evidence="7 8">
    <name type="scientific">Zopfia rhizophila CBS 207.26</name>
    <dbReference type="NCBI Taxonomy" id="1314779"/>
    <lineage>
        <taxon>Eukaryota</taxon>
        <taxon>Fungi</taxon>
        <taxon>Dikarya</taxon>
        <taxon>Ascomycota</taxon>
        <taxon>Pezizomycotina</taxon>
        <taxon>Dothideomycetes</taxon>
        <taxon>Dothideomycetes incertae sedis</taxon>
        <taxon>Zopfiaceae</taxon>
        <taxon>Zopfia</taxon>
    </lineage>
</organism>
<proteinExistence type="predicted"/>
<feature type="transmembrane region" description="Helical" evidence="6">
    <location>
        <begin position="290"/>
        <end position="310"/>
    </location>
</feature>
<feature type="transmembrane region" description="Helical" evidence="6">
    <location>
        <begin position="72"/>
        <end position="91"/>
    </location>
</feature>
<dbReference type="GO" id="GO:0015179">
    <property type="term" value="F:L-amino acid transmembrane transporter activity"/>
    <property type="evidence" value="ECO:0007669"/>
    <property type="project" value="TreeGrafter"/>
</dbReference>
<dbReference type="Pfam" id="PF13520">
    <property type="entry name" value="AA_permease_2"/>
    <property type="match status" value="1"/>
</dbReference>
<dbReference type="PANTHER" id="PTHR11785">
    <property type="entry name" value="AMINO ACID TRANSPORTER"/>
    <property type="match status" value="1"/>
</dbReference>
<gene>
    <name evidence="7" type="ORF">K469DRAFT_167604</name>
</gene>
<protein>
    <recommendedName>
        <fullName evidence="9">Amino acid transporter</fullName>
    </recommendedName>
</protein>
<feature type="transmembrane region" description="Helical" evidence="6">
    <location>
        <begin position="184"/>
        <end position="202"/>
    </location>
</feature>
<dbReference type="OrthoDB" id="3926200at2759"/>
<dbReference type="AlphaFoldDB" id="A0A6A6E508"/>
<keyword evidence="3 6" id="KW-1133">Transmembrane helix</keyword>
<dbReference type="InterPro" id="IPR050598">
    <property type="entry name" value="AminoAcid_Transporter"/>
</dbReference>
<evidence type="ECO:0000256" key="4">
    <source>
        <dbReference type="ARBA" id="ARBA00023136"/>
    </source>
</evidence>
<accession>A0A6A6E508</accession>
<evidence type="ECO:0000256" key="1">
    <source>
        <dbReference type="ARBA" id="ARBA00004141"/>
    </source>
</evidence>
<dbReference type="InterPro" id="IPR002293">
    <property type="entry name" value="AA/rel_permease1"/>
</dbReference>
<feature type="transmembrane region" description="Helical" evidence="6">
    <location>
        <begin position="214"/>
        <end position="231"/>
    </location>
</feature>
<keyword evidence="4 6" id="KW-0472">Membrane</keyword>
<name>A0A6A6E508_9PEZI</name>
<dbReference type="Proteomes" id="UP000800200">
    <property type="component" value="Unassembled WGS sequence"/>
</dbReference>
<feature type="region of interest" description="Disordered" evidence="5">
    <location>
        <begin position="1"/>
        <end position="29"/>
    </location>
</feature>
<evidence type="ECO:0000313" key="8">
    <source>
        <dbReference type="Proteomes" id="UP000800200"/>
    </source>
</evidence>
<evidence type="ECO:0000256" key="3">
    <source>
        <dbReference type="ARBA" id="ARBA00022989"/>
    </source>
</evidence>
<evidence type="ECO:0000256" key="2">
    <source>
        <dbReference type="ARBA" id="ARBA00022692"/>
    </source>
</evidence>
<evidence type="ECO:0008006" key="9">
    <source>
        <dbReference type="Google" id="ProtNLM"/>
    </source>
</evidence>
<dbReference type="GO" id="GO:0016020">
    <property type="term" value="C:membrane"/>
    <property type="evidence" value="ECO:0007669"/>
    <property type="project" value="UniProtKB-SubCell"/>
</dbReference>